<gene>
    <name evidence="4" type="ORF">HW555_013942</name>
</gene>
<dbReference type="Pfam" id="PF01757">
    <property type="entry name" value="Acyl_transf_3"/>
    <property type="match status" value="1"/>
</dbReference>
<dbReference type="EMBL" id="JACKWZ010000776">
    <property type="protein sequence ID" value="KAF9405239.1"/>
    <property type="molecule type" value="Genomic_DNA"/>
</dbReference>
<feature type="transmembrane region" description="Helical" evidence="2">
    <location>
        <begin position="231"/>
        <end position="251"/>
    </location>
</feature>
<comment type="caution">
    <text evidence="4">The sequence shown here is derived from an EMBL/GenBank/DDBJ whole genome shotgun (WGS) entry which is preliminary data.</text>
</comment>
<dbReference type="GO" id="GO:0016747">
    <property type="term" value="F:acyltransferase activity, transferring groups other than amino-acyl groups"/>
    <property type="evidence" value="ECO:0007669"/>
    <property type="project" value="InterPro"/>
</dbReference>
<evidence type="ECO:0000313" key="5">
    <source>
        <dbReference type="Proteomes" id="UP000648187"/>
    </source>
</evidence>
<sequence>MDVGYYYELPRLFHLDDWEECAARDGRYCLGTFDLMRHQNDRLYNVIQHVSRDRYRFNHTRLHRGLCLPSSCAHFYEHSPRAQFSACVTNMTQDLYGLETNLTELQYCKTAGEKRPLDQWDLSFLYGAGLLLVANVVGTAYHVMASKDGTLIKQLMAWSLVENWRRLTADHSEGGDARLSALKPIQGMKALTLVLVMLAHSVLAYHLTYLYNPRFFEESSHHILSAYLQNGTSIVQTFIMVSSFLLAYNLLLHSAHNPKKQLSLKMFPRCLVHRIARISPLYIFVLGLAATWWAHAGDGPLWSPMVEDEAARCRNKWWPQVLFVNNVIKPDDRCLIHTWFLAVDMQLYMVCAVLTLLLGRWPRVAVKILAVCIFGSMLMNFAIIYNWQLKPMVLLMIPELMRTQFPGERSFTWLYSAPWDSLPAALIGLLTAFLYHCHQEDGYQPAKSRCMRILYRLSVPCMFLWVVGGYWMKGVTHPLVVTLYATVDRPVFMTLTAFAMYGFINKIDSLWWKFLSWRGWEILGRMSLSIYLIHWLISLTLLAQRTNTNRAAVFDIGCHWLGTIFLSYCAAVPLHLLVELPAMSAEVMGNHHSHDTKGGGDQSGSGTSTPRGSQRGAGSRSGSGGDLQGLAESKEKPPPSMVPIEKLGKLLAQRSQKEDGVNGVTENSFTKYLFPMYPDLARHFFKYIHRVGKCKNKHIPLSTFRQQCEKILAMLDDAIIIETYVRMFAAETDENMVTPDGLRSLLYTSYKLSMDHYPEGPQTCLMINKTLSVVVNGCFNKKDMHSVGFVVRWLEEHCHRLIFPVHRYCVHMLATRHRDMAACVESSGSGSGLELATPVLERGAWQAASALLPVSVAWLLAGTAPPLYSRPTQPPPQPAAGGGLASAAWLARLVCAVPSHWAQLYASRDHGLGANRFLHHTLAYRGPTIVLISGGELVVALCASQEWRETHQYWGGADTALLQIQPTFSVVEKGPKMLYLNTTIRGYPKGLRAGSDPRKPLLIIPEDFDSITFKGVPYPLETIEVWGCGDQSSREVQLEIKKWQVKEAERQRCVKLSAADWIEHPDRYLLELAGRPQYNNSAT</sequence>
<dbReference type="PANTHER" id="PTHR11161">
    <property type="entry name" value="O-ACYLTRANSFERASE"/>
    <property type="match status" value="1"/>
</dbReference>
<feature type="transmembrane region" description="Helical" evidence="2">
    <location>
        <begin position="453"/>
        <end position="471"/>
    </location>
</feature>
<protein>
    <recommendedName>
        <fullName evidence="3">TLDc domain-containing protein</fullName>
    </recommendedName>
</protein>
<evidence type="ECO:0000259" key="3">
    <source>
        <dbReference type="PROSITE" id="PS51886"/>
    </source>
</evidence>
<dbReference type="InterPro" id="IPR006571">
    <property type="entry name" value="TLDc_dom"/>
</dbReference>
<feature type="transmembrane region" description="Helical" evidence="2">
    <location>
        <begin position="336"/>
        <end position="357"/>
    </location>
</feature>
<name>A0A835KWH4_SPOEX</name>
<dbReference type="SMART" id="SM00584">
    <property type="entry name" value="TLDc"/>
    <property type="match status" value="1"/>
</dbReference>
<dbReference type="InterPro" id="IPR052728">
    <property type="entry name" value="O2_lipid_transport_reg"/>
</dbReference>
<keyword evidence="5" id="KW-1185">Reference proteome</keyword>
<feature type="transmembrane region" description="Helical" evidence="2">
    <location>
        <begin position="190"/>
        <end position="211"/>
    </location>
</feature>
<organism evidence="4 5">
    <name type="scientific">Spodoptera exigua</name>
    <name type="common">Beet armyworm</name>
    <name type="synonym">Noctua fulgens</name>
    <dbReference type="NCBI Taxonomy" id="7107"/>
    <lineage>
        <taxon>Eukaryota</taxon>
        <taxon>Metazoa</taxon>
        <taxon>Ecdysozoa</taxon>
        <taxon>Arthropoda</taxon>
        <taxon>Hexapoda</taxon>
        <taxon>Insecta</taxon>
        <taxon>Pterygota</taxon>
        <taxon>Neoptera</taxon>
        <taxon>Endopterygota</taxon>
        <taxon>Lepidoptera</taxon>
        <taxon>Glossata</taxon>
        <taxon>Ditrysia</taxon>
        <taxon>Noctuoidea</taxon>
        <taxon>Noctuidae</taxon>
        <taxon>Amphipyrinae</taxon>
        <taxon>Spodoptera</taxon>
    </lineage>
</organism>
<evidence type="ECO:0000313" key="4">
    <source>
        <dbReference type="EMBL" id="KAF9405239.1"/>
    </source>
</evidence>
<dbReference type="PANTHER" id="PTHR11161:SF22">
    <property type="entry name" value="ACYLTRANSFERASE 3 DOMAIN-CONTAINING PROTEIN-RELATED"/>
    <property type="match status" value="1"/>
</dbReference>
<feature type="compositionally biased region" description="Low complexity" evidence="1">
    <location>
        <begin position="604"/>
        <end position="618"/>
    </location>
</feature>
<proteinExistence type="predicted"/>
<dbReference type="PROSITE" id="PS51886">
    <property type="entry name" value="TLDC"/>
    <property type="match status" value="1"/>
</dbReference>
<feature type="transmembrane region" description="Helical" evidence="2">
    <location>
        <begin position="523"/>
        <end position="543"/>
    </location>
</feature>
<dbReference type="InterPro" id="IPR002656">
    <property type="entry name" value="Acyl_transf_3_dom"/>
</dbReference>
<feature type="transmembrane region" description="Helical" evidence="2">
    <location>
        <begin position="364"/>
        <end position="387"/>
    </location>
</feature>
<feature type="transmembrane region" description="Helical" evidence="2">
    <location>
        <begin position="413"/>
        <end position="433"/>
    </location>
</feature>
<reference evidence="4" key="1">
    <citation type="submission" date="2020-08" db="EMBL/GenBank/DDBJ databases">
        <title>Spodoptera exigua strain:BAW_Kor-Di-RS1 Genome sequencing and assembly.</title>
        <authorList>
            <person name="Kim J."/>
            <person name="Nam H.Y."/>
            <person name="Kwon M."/>
            <person name="Choi J.H."/>
            <person name="Cho S.R."/>
            <person name="Kim G.-H."/>
        </authorList>
    </citation>
    <scope>NUCLEOTIDE SEQUENCE</scope>
    <source>
        <strain evidence="4">BAW_Kor-Di-RS1</strain>
        <tissue evidence="4">Whole-body</tissue>
    </source>
</reference>
<accession>A0A835KWH4</accession>
<evidence type="ECO:0000256" key="1">
    <source>
        <dbReference type="SAM" id="MobiDB-lite"/>
    </source>
</evidence>
<evidence type="ECO:0000256" key="2">
    <source>
        <dbReference type="SAM" id="Phobius"/>
    </source>
</evidence>
<dbReference type="Pfam" id="PF07534">
    <property type="entry name" value="TLD"/>
    <property type="match status" value="1"/>
</dbReference>
<dbReference type="AlphaFoldDB" id="A0A835KWH4"/>
<feature type="domain" description="TLDc" evidence="3">
    <location>
        <begin position="883"/>
        <end position="1029"/>
    </location>
</feature>
<dbReference type="Proteomes" id="UP000648187">
    <property type="component" value="Unassembled WGS sequence"/>
</dbReference>
<feature type="transmembrane region" description="Helical" evidence="2">
    <location>
        <begin position="271"/>
        <end position="294"/>
    </location>
</feature>
<feature type="transmembrane region" description="Helical" evidence="2">
    <location>
        <begin position="124"/>
        <end position="144"/>
    </location>
</feature>
<keyword evidence="2" id="KW-0472">Membrane</keyword>
<keyword evidence="2" id="KW-0812">Transmembrane</keyword>
<feature type="region of interest" description="Disordered" evidence="1">
    <location>
        <begin position="589"/>
        <end position="642"/>
    </location>
</feature>
<keyword evidence="2" id="KW-1133">Transmembrane helix</keyword>